<dbReference type="Proteomes" id="UP000318878">
    <property type="component" value="Unassembled WGS sequence"/>
</dbReference>
<organism evidence="2 3">
    <name type="scientific">Blastopirellula retiformator</name>
    <dbReference type="NCBI Taxonomy" id="2527970"/>
    <lineage>
        <taxon>Bacteria</taxon>
        <taxon>Pseudomonadati</taxon>
        <taxon>Planctomycetota</taxon>
        <taxon>Planctomycetia</taxon>
        <taxon>Pirellulales</taxon>
        <taxon>Pirellulaceae</taxon>
        <taxon>Blastopirellula</taxon>
    </lineage>
</organism>
<evidence type="ECO:0000259" key="1">
    <source>
        <dbReference type="Pfam" id="PF12804"/>
    </source>
</evidence>
<reference evidence="2 3" key="1">
    <citation type="submission" date="2019-02" db="EMBL/GenBank/DDBJ databases">
        <title>Deep-cultivation of Planctomycetes and their phenomic and genomic characterization uncovers novel biology.</title>
        <authorList>
            <person name="Wiegand S."/>
            <person name="Jogler M."/>
            <person name="Boedeker C."/>
            <person name="Pinto D."/>
            <person name="Vollmers J."/>
            <person name="Rivas-Marin E."/>
            <person name="Kohn T."/>
            <person name="Peeters S.H."/>
            <person name="Heuer A."/>
            <person name="Rast P."/>
            <person name="Oberbeckmann S."/>
            <person name="Bunk B."/>
            <person name="Jeske O."/>
            <person name="Meyerdierks A."/>
            <person name="Storesund J.E."/>
            <person name="Kallscheuer N."/>
            <person name="Luecker S."/>
            <person name="Lage O.M."/>
            <person name="Pohl T."/>
            <person name="Merkel B.J."/>
            <person name="Hornburger P."/>
            <person name="Mueller R.-W."/>
            <person name="Bruemmer F."/>
            <person name="Labrenz M."/>
            <person name="Spormann A.M."/>
            <person name="Op Den Camp H."/>
            <person name="Overmann J."/>
            <person name="Amann R."/>
            <person name="Jetten M.S.M."/>
            <person name="Mascher T."/>
            <person name="Medema M.H."/>
            <person name="Devos D.P."/>
            <person name="Kaster A.-K."/>
            <person name="Ovreas L."/>
            <person name="Rohde M."/>
            <person name="Galperin M.Y."/>
            <person name="Jogler C."/>
        </authorList>
    </citation>
    <scope>NUCLEOTIDE SEQUENCE [LARGE SCALE GENOMIC DNA]</scope>
    <source>
        <strain evidence="2 3">Enr8</strain>
    </source>
</reference>
<gene>
    <name evidence="2" type="ORF">Enr8_47690</name>
</gene>
<dbReference type="SUPFAM" id="SSF53448">
    <property type="entry name" value="Nucleotide-diphospho-sugar transferases"/>
    <property type="match status" value="1"/>
</dbReference>
<dbReference type="Gene3D" id="3.90.550.10">
    <property type="entry name" value="Spore Coat Polysaccharide Biosynthesis Protein SpsA, Chain A"/>
    <property type="match status" value="1"/>
</dbReference>
<sequence>MLNNLAILQIDSVDQDQATGRNRIAPVRLAQRMIGGKPLVEWLIRRVGESHVDGVMVVLPEEADTKTLLPLIPSDTPVHFSRKQDSLGRLADVLREYQPRGVVRIPVEHPFVDPALIDRMLTTAATFEKCDIVGYRYKNGAAAVDSPLGLFAEWYRAKAVLKADEVVEDAVERNDISRAILARPDWFPQHLLPVPTQLEGADVRLSVSGEEDWENSLAIVDAMRCYDLDWQDVVRFIRETPHLRQRMETMNQIG</sequence>
<proteinExistence type="predicted"/>
<dbReference type="OrthoDB" id="247444at2"/>
<keyword evidence="3" id="KW-1185">Reference proteome</keyword>
<name>A0A5C5UXD7_9BACT</name>
<protein>
    <submittedName>
        <fullName evidence="2">MobA-like NTP transferase domain protein</fullName>
    </submittedName>
</protein>
<keyword evidence="2" id="KW-0808">Transferase</keyword>
<dbReference type="InterPro" id="IPR029044">
    <property type="entry name" value="Nucleotide-diphossugar_trans"/>
</dbReference>
<dbReference type="EMBL" id="SJPF01000006">
    <property type="protein sequence ID" value="TWT30112.1"/>
    <property type="molecule type" value="Genomic_DNA"/>
</dbReference>
<feature type="domain" description="MobA-like NTP transferase" evidence="1">
    <location>
        <begin position="33"/>
        <end position="148"/>
    </location>
</feature>
<evidence type="ECO:0000313" key="3">
    <source>
        <dbReference type="Proteomes" id="UP000318878"/>
    </source>
</evidence>
<evidence type="ECO:0000313" key="2">
    <source>
        <dbReference type="EMBL" id="TWT30112.1"/>
    </source>
</evidence>
<accession>A0A5C5UXD7</accession>
<dbReference type="InterPro" id="IPR025877">
    <property type="entry name" value="MobA-like_NTP_Trfase"/>
</dbReference>
<dbReference type="AlphaFoldDB" id="A0A5C5UXD7"/>
<dbReference type="Pfam" id="PF12804">
    <property type="entry name" value="NTP_transf_3"/>
    <property type="match status" value="1"/>
</dbReference>
<dbReference type="GO" id="GO:0016779">
    <property type="term" value="F:nucleotidyltransferase activity"/>
    <property type="evidence" value="ECO:0007669"/>
    <property type="project" value="UniProtKB-ARBA"/>
</dbReference>
<comment type="caution">
    <text evidence="2">The sequence shown here is derived from an EMBL/GenBank/DDBJ whole genome shotgun (WGS) entry which is preliminary data.</text>
</comment>
<dbReference type="RefSeq" id="WP_146436413.1">
    <property type="nucleotide sequence ID" value="NZ_SJPF01000006.1"/>
</dbReference>